<gene>
    <name evidence="1" type="ORF">Q2T52_05495</name>
</gene>
<evidence type="ECO:0008006" key="3">
    <source>
        <dbReference type="Google" id="ProtNLM"/>
    </source>
</evidence>
<dbReference type="RefSeq" id="WP_302075650.1">
    <property type="nucleotide sequence ID" value="NZ_JAUKWQ010000001.1"/>
</dbReference>
<reference evidence="1" key="2">
    <citation type="submission" date="2023-07" db="EMBL/GenBank/DDBJ databases">
        <authorList>
            <person name="Sun H."/>
        </authorList>
    </citation>
    <scope>NUCLEOTIDE SEQUENCE</scope>
    <source>
        <strain evidence="1">05753</strain>
    </source>
</reference>
<comment type="caution">
    <text evidence="1">The sequence shown here is derived from an EMBL/GenBank/DDBJ whole genome shotgun (WGS) entry which is preliminary data.</text>
</comment>
<name>A0ABT8ST22_9HYPH</name>
<dbReference type="Proteomes" id="UP001169006">
    <property type="component" value="Unassembled WGS sequence"/>
</dbReference>
<organism evidence="1 2">
    <name type="scientific">Rhizobium oryzicola</name>
    <dbReference type="NCBI Taxonomy" id="1232668"/>
    <lineage>
        <taxon>Bacteria</taxon>
        <taxon>Pseudomonadati</taxon>
        <taxon>Pseudomonadota</taxon>
        <taxon>Alphaproteobacteria</taxon>
        <taxon>Hyphomicrobiales</taxon>
        <taxon>Rhizobiaceae</taxon>
        <taxon>Rhizobium/Agrobacterium group</taxon>
        <taxon>Rhizobium</taxon>
    </lineage>
</organism>
<accession>A0ABT8ST22</accession>
<dbReference type="PANTHER" id="PTHR34408:SF1">
    <property type="entry name" value="GLYCOSYL HYDROLASE FAMILY 19 DOMAIN-CONTAINING PROTEIN HI_1415"/>
    <property type="match status" value="1"/>
</dbReference>
<dbReference type="InterPro" id="IPR052354">
    <property type="entry name" value="Cell_Wall_Dynamics_Protein"/>
</dbReference>
<dbReference type="InterPro" id="IPR023346">
    <property type="entry name" value="Lysozyme-like_dom_sf"/>
</dbReference>
<protein>
    <recommendedName>
        <fullName evidence="3">Chitinase</fullName>
    </recommendedName>
</protein>
<reference evidence="1" key="1">
    <citation type="journal article" date="2015" name="Int. J. Syst. Evol. Microbiol.">
        <title>Rhizobium oryzicola sp. nov., potential plant-growth-promoting endophytic bacteria isolated from rice roots.</title>
        <authorList>
            <person name="Zhang X.X."/>
            <person name="Gao J.S."/>
            <person name="Cao Y.H."/>
            <person name="Sheirdil R.A."/>
            <person name="Wang X.C."/>
            <person name="Zhang L."/>
        </authorList>
    </citation>
    <scope>NUCLEOTIDE SEQUENCE</scope>
    <source>
        <strain evidence="1">05753</strain>
    </source>
</reference>
<proteinExistence type="predicted"/>
<sequence length="229" mass="24927">MTGTNLVSGLDPTRFLEVVTNRLHGGRLPAAAREGYLALLDAAARREGQISKASLAYVLATAYHETGGRLQPVEENLSYSADGLLRTFPNRFTAAEAARYSRQPQQIANRAYANRLGNGDEASGDGWRYRGRGLVQITGRLNYRAFGLEGQPELALDPARAVEILFTGMIEGRFSGRRLSDFFDERHRDWQGARQIVNGSDRAADIAGYARAFFEALGGWGDANGAASG</sequence>
<dbReference type="EMBL" id="JAUKWQ010000001">
    <property type="protein sequence ID" value="MDO1581547.1"/>
    <property type="molecule type" value="Genomic_DNA"/>
</dbReference>
<evidence type="ECO:0000313" key="1">
    <source>
        <dbReference type="EMBL" id="MDO1581547.1"/>
    </source>
</evidence>
<dbReference type="PANTHER" id="PTHR34408">
    <property type="entry name" value="FAMILY PROTEIN, PUTATIVE-RELATED"/>
    <property type="match status" value="1"/>
</dbReference>
<dbReference type="Gene3D" id="1.10.530.10">
    <property type="match status" value="1"/>
</dbReference>
<evidence type="ECO:0000313" key="2">
    <source>
        <dbReference type="Proteomes" id="UP001169006"/>
    </source>
</evidence>
<dbReference type="SUPFAM" id="SSF53955">
    <property type="entry name" value="Lysozyme-like"/>
    <property type="match status" value="1"/>
</dbReference>
<keyword evidence="2" id="KW-1185">Reference proteome</keyword>